<dbReference type="Proteomes" id="UP000759103">
    <property type="component" value="Unassembled WGS sequence"/>
</dbReference>
<feature type="domain" description="Alpha-L-arabinofuranosidase C-terminal" evidence="8">
    <location>
        <begin position="338"/>
        <end position="527"/>
    </location>
</feature>
<keyword evidence="6" id="KW-0119">Carbohydrate metabolism</keyword>
<reference evidence="9 10" key="1">
    <citation type="submission" date="2021-07" db="EMBL/GenBank/DDBJ databases">
        <title>Sphingomonas sp.</title>
        <authorList>
            <person name="Feng G."/>
            <person name="Li J."/>
            <person name="Pan M."/>
        </authorList>
    </citation>
    <scope>NUCLEOTIDE SEQUENCE [LARGE SCALE GENOMIC DNA]</scope>
    <source>
        <strain evidence="9 10">RRHST34</strain>
    </source>
</reference>
<keyword evidence="5" id="KW-0378">Hydrolase</keyword>
<comment type="caution">
    <text evidence="9">The sequence shown here is derived from an EMBL/GenBank/DDBJ whole genome shotgun (WGS) entry which is preliminary data.</text>
</comment>
<dbReference type="Gene3D" id="2.60.40.1180">
    <property type="entry name" value="Golgi alpha-mannosidase II"/>
    <property type="match status" value="1"/>
</dbReference>
<dbReference type="InterPro" id="IPR010720">
    <property type="entry name" value="Alpha-L-AF_C"/>
</dbReference>
<evidence type="ECO:0000256" key="5">
    <source>
        <dbReference type="ARBA" id="ARBA00022801"/>
    </source>
</evidence>
<evidence type="ECO:0000256" key="3">
    <source>
        <dbReference type="ARBA" id="ARBA00011165"/>
    </source>
</evidence>
<dbReference type="EMBL" id="JAHXZN010000008">
    <property type="protein sequence ID" value="MBW6532509.1"/>
    <property type="molecule type" value="Genomic_DNA"/>
</dbReference>
<comment type="catalytic activity">
    <reaction evidence="1">
        <text>Hydrolysis of terminal non-reducing alpha-L-arabinofuranoside residues in alpha-L-arabinosides.</text>
        <dbReference type="EC" id="3.2.1.55"/>
    </reaction>
</comment>
<dbReference type="PANTHER" id="PTHR43576">
    <property type="entry name" value="ALPHA-L-ARABINOFURANOSIDASE C-RELATED"/>
    <property type="match status" value="1"/>
</dbReference>
<keyword evidence="7" id="KW-0326">Glycosidase</keyword>
<organism evidence="9 10">
    <name type="scientific">Sphingomonas citri</name>
    <dbReference type="NCBI Taxonomy" id="2862499"/>
    <lineage>
        <taxon>Bacteria</taxon>
        <taxon>Pseudomonadati</taxon>
        <taxon>Pseudomonadota</taxon>
        <taxon>Alphaproteobacteria</taxon>
        <taxon>Sphingomonadales</taxon>
        <taxon>Sphingomonadaceae</taxon>
        <taxon>Sphingomonas</taxon>
    </lineage>
</organism>
<evidence type="ECO:0000313" key="9">
    <source>
        <dbReference type="EMBL" id="MBW6532509.1"/>
    </source>
</evidence>
<evidence type="ECO:0000256" key="7">
    <source>
        <dbReference type="ARBA" id="ARBA00023295"/>
    </source>
</evidence>
<comment type="similarity">
    <text evidence="2">Belongs to the glycosyl hydrolase 51 family.</text>
</comment>
<keyword evidence="10" id="KW-1185">Reference proteome</keyword>
<evidence type="ECO:0000256" key="2">
    <source>
        <dbReference type="ARBA" id="ARBA00007186"/>
    </source>
</evidence>
<evidence type="ECO:0000259" key="8">
    <source>
        <dbReference type="SMART" id="SM00813"/>
    </source>
</evidence>
<dbReference type="Gene3D" id="3.20.20.80">
    <property type="entry name" value="Glycosidases"/>
    <property type="match status" value="1"/>
</dbReference>
<accession>A0ABS7BSC9</accession>
<dbReference type="SMART" id="SM00813">
    <property type="entry name" value="Alpha-L-AF_C"/>
    <property type="match status" value="1"/>
</dbReference>
<dbReference type="InterPro" id="IPR013780">
    <property type="entry name" value="Glyco_hydro_b"/>
</dbReference>
<proteinExistence type="inferred from homology"/>
<evidence type="ECO:0000313" key="10">
    <source>
        <dbReference type="Proteomes" id="UP000759103"/>
    </source>
</evidence>
<gene>
    <name evidence="9" type="ORF">KZ820_17345</name>
</gene>
<dbReference type="SUPFAM" id="SSF51445">
    <property type="entry name" value="(Trans)glycosidases"/>
    <property type="match status" value="1"/>
</dbReference>
<comment type="subunit">
    <text evidence="3">Homohexamer; trimer of dimers.</text>
</comment>
<dbReference type="Pfam" id="PF22848">
    <property type="entry name" value="ASD1_dom"/>
    <property type="match status" value="1"/>
</dbReference>
<protein>
    <recommendedName>
        <fullName evidence="4">non-reducing end alpha-L-arabinofuranosidase</fullName>
        <ecNumber evidence="4">3.2.1.55</ecNumber>
    </recommendedName>
</protein>
<sequence>MPLTIGGKRGNARALVHILLLAAAFIAWPTSGTRAQRPNKAEIADVVVSPASEGVPISRNIYGQFSEHLGHGVYGGLWVGPDSSIPNTRGFRNDVVSALRALEVPLLRWPGGCFADKYDWRDGIGPRKRRPNRVNTAWGDVPETNAVGTHEFMDLLDQLGGTSAYIAGNIGSLTPTDMARWMEYMTAVGGSTLAKERGKNGSRVPFRVAFFGVGNESWGCGGNMTAEKAAATTRRYAAFFATAPGTRTIRVAAGPNVDDYHFTEVMMRDAGARYFDALSLHHYTFAGTWERKGSAIGFSEAEWGSALRNARRMEELVTRHSAIMDRYDQEQRVMLAVDEWGSWLDTPPGKDPNLYSWQNTLRDALVAAITLNVFHRHSDRVRMATIAQMVNVDQAMIHTDGPRMFRTPTYWVFDLYKPFRGATPLASVTGGPRYRVGAITLPAVDASVARAEDGIIWISLVNLDPTRARNVRLTIPGMSSPCALVGHILTAEAMDQHNDFDEPDRLVPARFSATLTTGGIVSLPAKSIVVGRLSLSGS</sequence>
<dbReference type="Pfam" id="PF06964">
    <property type="entry name" value="Alpha-L-AF_C"/>
    <property type="match status" value="1"/>
</dbReference>
<dbReference type="EC" id="3.2.1.55" evidence="4"/>
<dbReference type="SUPFAM" id="SSF51011">
    <property type="entry name" value="Glycosyl hydrolase domain"/>
    <property type="match status" value="1"/>
</dbReference>
<dbReference type="RefSeq" id="WP_219750014.1">
    <property type="nucleotide sequence ID" value="NZ_JAHXZN010000008.1"/>
</dbReference>
<evidence type="ECO:0000256" key="4">
    <source>
        <dbReference type="ARBA" id="ARBA00012670"/>
    </source>
</evidence>
<dbReference type="PANTHER" id="PTHR43576:SF2">
    <property type="entry name" value="INTRACELLULAR EXO-ALPHA-L-ARABINOFURANOSIDASE 2"/>
    <property type="match status" value="1"/>
</dbReference>
<dbReference type="InterPro" id="IPR055235">
    <property type="entry name" value="ASD1_cat"/>
</dbReference>
<evidence type="ECO:0000256" key="6">
    <source>
        <dbReference type="ARBA" id="ARBA00023277"/>
    </source>
</evidence>
<dbReference type="InterPro" id="IPR017853">
    <property type="entry name" value="GH"/>
</dbReference>
<name>A0ABS7BSC9_9SPHN</name>
<evidence type="ECO:0000256" key="1">
    <source>
        <dbReference type="ARBA" id="ARBA00001462"/>
    </source>
</evidence>